<dbReference type="Pfam" id="PF00675">
    <property type="entry name" value="Peptidase_M16"/>
    <property type="match status" value="2"/>
</dbReference>
<comment type="similarity">
    <text evidence="1 2">Belongs to the peptidase M16 family.</text>
</comment>
<dbReference type="InterPro" id="IPR011249">
    <property type="entry name" value="Metalloenz_LuxS/M16"/>
</dbReference>
<dbReference type="PANTHER" id="PTHR11851:SF224">
    <property type="entry name" value="PROCESSING PROTEASE"/>
    <property type="match status" value="1"/>
</dbReference>
<dbReference type="Proteomes" id="UP000030700">
    <property type="component" value="Unassembled WGS sequence"/>
</dbReference>
<dbReference type="GO" id="GO:0004222">
    <property type="term" value="F:metalloendopeptidase activity"/>
    <property type="evidence" value="ECO:0007669"/>
    <property type="project" value="InterPro"/>
</dbReference>
<dbReference type="InterPro" id="IPR050361">
    <property type="entry name" value="MPP/UQCRC_Complex"/>
</dbReference>
<evidence type="ECO:0000259" key="4">
    <source>
        <dbReference type="Pfam" id="PF05193"/>
    </source>
</evidence>
<feature type="domain" description="Peptidase M16 C-terminal" evidence="4">
    <location>
        <begin position="165"/>
        <end position="343"/>
    </location>
</feature>
<dbReference type="AlphaFoldDB" id="A0A0S6VSL6"/>
<evidence type="ECO:0000313" key="6">
    <source>
        <dbReference type="Proteomes" id="UP000030700"/>
    </source>
</evidence>
<evidence type="ECO:0000256" key="1">
    <source>
        <dbReference type="ARBA" id="ARBA00007261"/>
    </source>
</evidence>
<feature type="domain" description="Peptidase M16 C-terminal" evidence="4">
    <location>
        <begin position="629"/>
        <end position="807"/>
    </location>
</feature>
<dbReference type="Pfam" id="PF05193">
    <property type="entry name" value="Peptidase_M16_C"/>
    <property type="match status" value="2"/>
</dbReference>
<accession>A0A0S6VSL6</accession>
<dbReference type="PANTHER" id="PTHR11851">
    <property type="entry name" value="METALLOPROTEASE"/>
    <property type="match status" value="1"/>
</dbReference>
<dbReference type="InterPro" id="IPR001431">
    <property type="entry name" value="Pept_M16_Zn_BS"/>
</dbReference>
<dbReference type="EMBL" id="DF820456">
    <property type="protein sequence ID" value="GAK50421.1"/>
    <property type="molecule type" value="Genomic_DNA"/>
</dbReference>
<dbReference type="GO" id="GO:0046872">
    <property type="term" value="F:metal ion binding"/>
    <property type="evidence" value="ECO:0007669"/>
    <property type="project" value="InterPro"/>
</dbReference>
<evidence type="ECO:0000313" key="5">
    <source>
        <dbReference type="EMBL" id="GAK50421.1"/>
    </source>
</evidence>
<name>A0A0S6VSL6_9BACT</name>
<evidence type="ECO:0000256" key="2">
    <source>
        <dbReference type="RuleBase" id="RU004447"/>
    </source>
</evidence>
<protein>
    <submittedName>
        <fullName evidence="5">Predicted Zn-dependent peptidases</fullName>
    </submittedName>
</protein>
<dbReference type="PROSITE" id="PS00143">
    <property type="entry name" value="INSULINASE"/>
    <property type="match status" value="1"/>
</dbReference>
<reference evidence="5" key="1">
    <citation type="journal article" date="2015" name="PeerJ">
        <title>First genomic representation of candidate bacterial phylum KSB3 points to enhanced environmental sensing as a trigger of wastewater bulking.</title>
        <authorList>
            <person name="Sekiguchi Y."/>
            <person name="Ohashi A."/>
            <person name="Parks D.H."/>
            <person name="Yamauchi T."/>
            <person name="Tyson G.W."/>
            <person name="Hugenholtz P."/>
        </authorList>
    </citation>
    <scope>NUCLEOTIDE SEQUENCE [LARGE SCALE GENOMIC DNA]</scope>
</reference>
<gene>
    <name evidence="5" type="ORF">U14_01652</name>
</gene>
<feature type="domain" description="Peptidase M16 N-terminal" evidence="3">
    <location>
        <begin position="490"/>
        <end position="617"/>
    </location>
</feature>
<dbReference type="GO" id="GO:0006508">
    <property type="term" value="P:proteolysis"/>
    <property type="evidence" value="ECO:0007669"/>
    <property type="project" value="InterPro"/>
</dbReference>
<dbReference type="Gene3D" id="3.30.830.10">
    <property type="entry name" value="Metalloenzyme, LuxS/M16 peptidase-like"/>
    <property type="match status" value="4"/>
</dbReference>
<dbReference type="InterPro" id="IPR007863">
    <property type="entry name" value="Peptidase_M16_C"/>
</dbReference>
<organism evidence="5">
    <name type="scientific">Candidatus Moduliflexus flocculans</name>
    <dbReference type="NCBI Taxonomy" id="1499966"/>
    <lineage>
        <taxon>Bacteria</taxon>
        <taxon>Candidatus Moduliflexota</taxon>
        <taxon>Candidatus Moduliflexia</taxon>
        <taxon>Candidatus Moduliflexales</taxon>
        <taxon>Candidatus Moduliflexaceae</taxon>
    </lineage>
</organism>
<dbReference type="SUPFAM" id="SSF63411">
    <property type="entry name" value="LuxS/MPP-like metallohydrolase"/>
    <property type="match status" value="4"/>
</dbReference>
<feature type="domain" description="Peptidase M16 N-terminal" evidence="3">
    <location>
        <begin position="14"/>
        <end position="146"/>
    </location>
</feature>
<dbReference type="HOGENOM" id="CLU_007487_0_1_0"/>
<proteinExistence type="inferred from homology"/>
<keyword evidence="6" id="KW-1185">Reference proteome</keyword>
<dbReference type="InterPro" id="IPR011765">
    <property type="entry name" value="Pept_M16_N"/>
</dbReference>
<evidence type="ECO:0000259" key="3">
    <source>
        <dbReference type="Pfam" id="PF00675"/>
    </source>
</evidence>
<dbReference type="STRING" id="1499966.U14_01652"/>
<sequence length="877" mass="100275">MKKTIFDNGLTLLTVEAHDVPIVTATIWYRVGSANETAGQTGISHFLEHLMFKGTPTYGKGMIDFLTASNGGYNNAGTIFDYTMYYFNFSSDRWELALQIEADRMKNCLFDPDEIEAERGVILEELKQQIDSPWGQLAMQLESTMFPAPHPNHHPVIGWQADVESISRDQLARYYQTFYAPNNAVLVIVGDINTTSVIKAVHQHFGHLRPSAFTIPAQPPAIVKQEQEQRMTLYQDSSVKRLQIGYHTVNLAHPDTYALDAIDYLFSHGKTSRLHQRFVENEQLAVFTDTFYHTRKQSGVFYFTAALRRGRTPEEFERALEEEITTLQTELISEEELQKVKNIVAAEFVFDKETTAGLAHALGEYEMLDTYEFFSHYPQRMEMLTAEAIREAARKYFVNARRTLVWGLPQDPEREEQDFDEEDASLPPMTSDMVFRTPEEQLQPPKVASNNHNHASPEFFSADSRRFRHHRWVLPNGLIVLFLEHHLLPIVSMEAFVDAGQKNEAEEQAGIAVLTGQLLEEGTATRSAFDIASAIESVGGSLDAQSQGVAVQVLSKDLGLGMDLLSDVLMRPIFDERQMKKKRHQILISIEEDDENPSTIAFNLFRDMVYGAHPYHRPRKGYKHSVRKLRREALMKYYQTYFRPNNTILSIVGDVEPARIRETVERYFAEWQAQPIPIQPSFEIPRPTGCVRKHILKEKEQVHVYLGHLGVTRTNPDFYPLFVMDHILGVGPGFTDRISRKLRDEMGLAYSVSANISGSAEKEPGMFLAYIGTSPENAPRAVEGFVREIRAIRRELVSAEELELAQNYITGSYVFNFETSTQLARYLINVERYQLGEDFIWRFPDIVDQISAEDILRVAQRYLDENNYYLASAGKAW</sequence>